<protein>
    <submittedName>
        <fullName evidence="9">Disease resistance protein At3g14460</fullName>
    </submittedName>
</protein>
<dbReference type="RefSeq" id="XP_019099519.1">
    <property type="nucleotide sequence ID" value="XM_019243974.1"/>
</dbReference>
<accession>A0ABM1RKI1</accession>
<dbReference type="Gene3D" id="3.80.10.10">
    <property type="entry name" value="Ribonuclease Inhibitor"/>
    <property type="match status" value="4"/>
</dbReference>
<evidence type="ECO:0000256" key="3">
    <source>
        <dbReference type="ARBA" id="ARBA00022821"/>
    </source>
</evidence>
<evidence type="ECO:0000259" key="7">
    <source>
        <dbReference type="Pfam" id="PF25019"/>
    </source>
</evidence>
<evidence type="ECO:0000256" key="2">
    <source>
        <dbReference type="ARBA" id="ARBA00022737"/>
    </source>
</evidence>
<dbReference type="PANTHER" id="PTHR36766:SF40">
    <property type="entry name" value="DISEASE RESISTANCE PROTEIN RGA3"/>
    <property type="match status" value="1"/>
</dbReference>
<dbReference type="Gene3D" id="1.10.10.10">
    <property type="entry name" value="Winged helix-like DNA-binding domain superfamily/Winged helix DNA-binding domain"/>
    <property type="match status" value="1"/>
</dbReference>
<dbReference type="SUPFAM" id="SSF52540">
    <property type="entry name" value="P-loop containing nucleoside triphosphate hydrolases"/>
    <property type="match status" value="1"/>
</dbReference>
<dbReference type="InterPro" id="IPR056789">
    <property type="entry name" value="LRR_R13L1-DRL21"/>
</dbReference>
<dbReference type="InterPro" id="IPR027417">
    <property type="entry name" value="P-loop_NTPase"/>
</dbReference>
<organism evidence="8 9">
    <name type="scientific">Camelina sativa</name>
    <name type="common">False flax</name>
    <name type="synonym">Myagrum sativum</name>
    <dbReference type="NCBI Taxonomy" id="90675"/>
    <lineage>
        <taxon>Eukaryota</taxon>
        <taxon>Viridiplantae</taxon>
        <taxon>Streptophyta</taxon>
        <taxon>Embryophyta</taxon>
        <taxon>Tracheophyta</taxon>
        <taxon>Spermatophyta</taxon>
        <taxon>Magnoliopsida</taxon>
        <taxon>eudicotyledons</taxon>
        <taxon>Gunneridae</taxon>
        <taxon>Pentapetalae</taxon>
        <taxon>rosids</taxon>
        <taxon>malvids</taxon>
        <taxon>Brassicales</taxon>
        <taxon>Brassicaceae</taxon>
        <taxon>Camelineae</taxon>
        <taxon>Camelina</taxon>
    </lineage>
</organism>
<dbReference type="PANTHER" id="PTHR36766">
    <property type="entry name" value="PLANT BROAD-SPECTRUM MILDEW RESISTANCE PROTEIN RPW8"/>
    <property type="match status" value="1"/>
</dbReference>
<feature type="compositionally biased region" description="Basic and acidic residues" evidence="4">
    <location>
        <begin position="635"/>
        <end position="653"/>
    </location>
</feature>
<dbReference type="InterPro" id="IPR025875">
    <property type="entry name" value="Leu-rich_rpt_4"/>
</dbReference>
<dbReference type="Pfam" id="PF25019">
    <property type="entry name" value="LRR_R13L1-DRL21"/>
    <property type="match status" value="1"/>
</dbReference>
<keyword evidence="1" id="KW-0433">Leucine-rich repeat</keyword>
<dbReference type="InterPro" id="IPR032675">
    <property type="entry name" value="LRR_dom_sf"/>
</dbReference>
<dbReference type="InterPro" id="IPR036388">
    <property type="entry name" value="WH-like_DNA-bd_sf"/>
</dbReference>
<keyword evidence="5" id="KW-0732">Signal</keyword>
<evidence type="ECO:0000256" key="1">
    <source>
        <dbReference type="ARBA" id="ARBA00022614"/>
    </source>
</evidence>
<evidence type="ECO:0000313" key="8">
    <source>
        <dbReference type="Proteomes" id="UP000694864"/>
    </source>
</evidence>
<dbReference type="Pfam" id="PF12799">
    <property type="entry name" value="LRR_4"/>
    <property type="match status" value="1"/>
</dbReference>
<dbReference type="Gene3D" id="1.10.8.430">
    <property type="entry name" value="Helical domain of apoptotic protease-activating factors"/>
    <property type="match status" value="1"/>
</dbReference>
<name>A0ABM1RKI1_CAMSA</name>
<keyword evidence="3" id="KW-0611">Plant defense</keyword>
<feature type="domain" description="R13L1/DRL21-like LRR repeat region" evidence="7">
    <location>
        <begin position="410"/>
        <end position="537"/>
    </location>
</feature>
<dbReference type="InterPro" id="IPR058922">
    <property type="entry name" value="WHD_DRP"/>
</dbReference>
<evidence type="ECO:0000256" key="5">
    <source>
        <dbReference type="SAM" id="SignalP"/>
    </source>
</evidence>
<proteinExistence type="predicted"/>
<keyword evidence="2" id="KW-0677">Repeat</keyword>
<feature type="chain" id="PRO_5046450382" evidence="5">
    <location>
        <begin position="25"/>
        <end position="1038"/>
    </location>
</feature>
<reference evidence="8" key="1">
    <citation type="journal article" date="2014" name="Nat. Commun.">
        <title>The emerging biofuel crop Camelina sativa retains a highly undifferentiated hexaploid genome structure.</title>
        <authorList>
            <person name="Kagale S."/>
            <person name="Koh C."/>
            <person name="Nixon J."/>
            <person name="Bollina V."/>
            <person name="Clarke W.E."/>
            <person name="Tuteja R."/>
            <person name="Spillane C."/>
            <person name="Robinson S.J."/>
            <person name="Links M.G."/>
            <person name="Clarke C."/>
            <person name="Higgins E.E."/>
            <person name="Huebert T."/>
            <person name="Sharpe A.G."/>
            <person name="Parkin I.A."/>
        </authorList>
    </citation>
    <scope>NUCLEOTIDE SEQUENCE [LARGE SCALE GENOMIC DNA]</scope>
    <source>
        <strain evidence="8">cv. DH55</strain>
    </source>
</reference>
<sequence>MIFGQRAVLEWKLFLSAFTGTSQGSKIVITTQNDIVASITQAAQTYQLKLMTDTECWELIRSYVLENKSVCSIDQEQERVGKKIAEQCKGLPLAATYIASHLQFKPDLSEWEVVSSNFLHYTTSVLEVLRRSYDSLPCHLKRCFAFCSLFPKGYEVDRKNLVLLWMAVDLLYQPGIESNQRLEDIGNKYLDDLVARSFLQSVDSKKRFTMHDLMNDLAKTVAVDFCYRLEDESSVQIPKRVRHISFCGKQWDSSVASTLTRGAKYLRTFLPLVVSPFGCSKLVEKALDPLPEFSEHTLRCLRILSLSHYHITRLPESFEGLMTLRYLYLSNTEVIEIPAFVMGLHNLQTLFLSNCRQLRTLTESIVDLINLRYLVILRTPLVQMPMGISKLTSLQNLSNFVVGNLNGASLEELRELSHLQGTLHISELQNVVTLEEVSAACLREKPLLKKLVLTWNMEISGRNTIACEQSGLLQMLQPHHNLKKVSINSYGGAIFPKWLGHTSFTSMTSVSLTSCSLCILLPSLGQLPKLKYLSIEKFKILQKVGLEFFYGENGNVSTLEPFPCLEDLSFYDMPRWEEWRFPELEGRIFPRLDKLTIKSCPRLTKKFLKGLPDSTKVDYGKISEPYLPRNKELHKENKELCRPEPESSSRNNEDIFGTSSSDAAASTHGKRMPQTDEDETGFESIKVTKVPQLKKVYASIKRLHIEGCLREKYLPESLLQDCPNLQELLVVSCHSLEALPGEYPSTTLKTLYIRDCMKLEFLETVQTNLIFPQLEDLFIDSSCSNLQEFRFASFQNLRSLSLRHCEKLSGFTVAHNDGRLALESLEIMDCPMLKLFPSGVGTLKLTSLLISICGNLKKLPPDLKEFTSLLSIHINKCPEVEHVAFYASGTYYGFPESLQTLCINFCTKLRPMAWKLNKLPNLRDLQIKGGNDDVESFPPDENLNLLPWGLNSLRISEFKNLRTLNNKALKVLRILRMLEISGCDKLASLPDEGFPSSLSLLRINGCPILKEKIYRKKIEWFKIKHIQRVVIDGEELMR</sequence>
<evidence type="ECO:0000259" key="6">
    <source>
        <dbReference type="Pfam" id="PF23559"/>
    </source>
</evidence>
<feature type="domain" description="Disease resistance protein winged helix" evidence="6">
    <location>
        <begin position="149"/>
        <end position="218"/>
    </location>
</feature>
<dbReference type="SUPFAM" id="SSF52058">
    <property type="entry name" value="L domain-like"/>
    <property type="match status" value="2"/>
</dbReference>
<dbReference type="InterPro" id="IPR042197">
    <property type="entry name" value="Apaf_helical"/>
</dbReference>
<feature type="signal peptide" evidence="5">
    <location>
        <begin position="1"/>
        <end position="24"/>
    </location>
</feature>
<evidence type="ECO:0000313" key="9">
    <source>
        <dbReference type="RefSeq" id="XP_019099519.1"/>
    </source>
</evidence>
<feature type="region of interest" description="Disordered" evidence="4">
    <location>
        <begin position="635"/>
        <end position="680"/>
    </location>
</feature>
<dbReference type="Pfam" id="PF23559">
    <property type="entry name" value="WHD_DRP"/>
    <property type="match status" value="1"/>
</dbReference>
<dbReference type="GeneID" id="104779353"/>
<reference evidence="9" key="2">
    <citation type="submission" date="2025-08" db="UniProtKB">
        <authorList>
            <consortium name="RefSeq"/>
        </authorList>
    </citation>
    <scope>IDENTIFICATION</scope>
    <source>
        <tissue evidence="9">Leaf</tissue>
    </source>
</reference>
<evidence type="ECO:0000256" key="4">
    <source>
        <dbReference type="SAM" id="MobiDB-lite"/>
    </source>
</evidence>
<gene>
    <name evidence="9" type="primary">LOC104779353</name>
</gene>
<keyword evidence="8" id="KW-1185">Reference proteome</keyword>
<dbReference type="Proteomes" id="UP000694864">
    <property type="component" value="Chromosome 3"/>
</dbReference>